<dbReference type="InterPro" id="IPR043502">
    <property type="entry name" value="DNA/RNA_pol_sf"/>
</dbReference>
<sequence>MMDPAKVEVITKWPRPTSVTEVRSFLGLAGYYRRFVDGLSRLALPLTKLMRKGEKFVWNEEREKSFEELKQRLVSAPILTLPSVSGGFHIYSDASKKGLGCVLMQHGKVIAYASRQLKPYEVNYPTHDLELAAVVFALKIWRHYLYGESCDIFTDHKSLKYIFTQRELNMRQRRWLELLKDYDTNIQYHPGKANVVADALSRKSGMIAGIKVEEEIIRDLERLDIELYVRGQHSYWASLRVEPNLISRIKEAQKEDSEIWTIVENLDKQVEFRLDDDNVLWQDTKLVVPNDASLREALLIEAHSSPFSVHPGSTKMYHDLKQHFWWSGMKGDEEISMDFVTGLPRTQRRHDAIWVVVDRLTMSAHFLPIHKDYSVSRLKFSTAFHPQTDGQSERNIQTLEDMLRSCALEWTGNWVVKFAYNNSWHASIKCAPFEMLYGRKCHT</sequence>
<feature type="domain" description="Reverse transcriptase RNase H-like" evidence="7">
    <location>
        <begin position="87"/>
        <end position="182"/>
    </location>
</feature>
<dbReference type="AlphaFoldDB" id="A0A699LFF2"/>
<keyword evidence="6 9" id="KW-0695">RNA-directed DNA polymerase</keyword>
<dbReference type="Pfam" id="PF17921">
    <property type="entry name" value="Integrase_H2C2"/>
    <property type="match status" value="1"/>
</dbReference>
<gene>
    <name evidence="9" type="ORF">Tci_704092</name>
</gene>
<evidence type="ECO:0000256" key="5">
    <source>
        <dbReference type="ARBA" id="ARBA00022801"/>
    </source>
</evidence>
<dbReference type="InterPro" id="IPR041588">
    <property type="entry name" value="Integrase_H2C2"/>
</dbReference>
<accession>A0A699LFF2</accession>
<dbReference type="GO" id="GO:0016787">
    <property type="term" value="F:hydrolase activity"/>
    <property type="evidence" value="ECO:0007669"/>
    <property type="project" value="UniProtKB-KW"/>
</dbReference>
<keyword evidence="4" id="KW-0255">Endonuclease</keyword>
<comment type="caution">
    <text evidence="9">The sequence shown here is derived from an EMBL/GenBank/DDBJ whole genome shotgun (WGS) entry which is preliminary data.</text>
</comment>
<dbReference type="GO" id="GO:0003964">
    <property type="term" value="F:RNA-directed DNA polymerase activity"/>
    <property type="evidence" value="ECO:0007669"/>
    <property type="project" value="UniProtKB-KW"/>
</dbReference>
<keyword evidence="5" id="KW-0378">Hydrolase</keyword>
<dbReference type="InterPro" id="IPR041373">
    <property type="entry name" value="RT_RNaseH"/>
</dbReference>
<dbReference type="Gene3D" id="1.10.340.70">
    <property type="match status" value="1"/>
</dbReference>
<evidence type="ECO:0000256" key="3">
    <source>
        <dbReference type="ARBA" id="ARBA00022722"/>
    </source>
</evidence>
<evidence type="ECO:0000259" key="8">
    <source>
        <dbReference type="Pfam" id="PF17921"/>
    </source>
</evidence>
<dbReference type="EMBL" id="BKCJ010601433">
    <property type="protein sequence ID" value="GFB32121.1"/>
    <property type="molecule type" value="Genomic_DNA"/>
</dbReference>
<name>A0A699LFF2_TANCI</name>
<dbReference type="FunFam" id="3.10.20.370:FF:000001">
    <property type="entry name" value="Retrovirus-related Pol polyprotein from transposon 17.6-like protein"/>
    <property type="match status" value="1"/>
</dbReference>
<feature type="non-terminal residue" evidence="9">
    <location>
        <position position="443"/>
    </location>
</feature>
<proteinExistence type="predicted"/>
<keyword evidence="1" id="KW-0808">Transferase</keyword>
<organism evidence="9">
    <name type="scientific">Tanacetum cinerariifolium</name>
    <name type="common">Dalmatian daisy</name>
    <name type="synonym">Chrysanthemum cinerariifolium</name>
    <dbReference type="NCBI Taxonomy" id="118510"/>
    <lineage>
        <taxon>Eukaryota</taxon>
        <taxon>Viridiplantae</taxon>
        <taxon>Streptophyta</taxon>
        <taxon>Embryophyta</taxon>
        <taxon>Tracheophyta</taxon>
        <taxon>Spermatophyta</taxon>
        <taxon>Magnoliopsida</taxon>
        <taxon>eudicotyledons</taxon>
        <taxon>Gunneridae</taxon>
        <taxon>Pentapetalae</taxon>
        <taxon>asterids</taxon>
        <taxon>campanulids</taxon>
        <taxon>Asterales</taxon>
        <taxon>Asteraceae</taxon>
        <taxon>Asteroideae</taxon>
        <taxon>Anthemideae</taxon>
        <taxon>Anthemidinae</taxon>
        <taxon>Tanacetum</taxon>
    </lineage>
</organism>
<dbReference type="Gene3D" id="3.30.70.270">
    <property type="match status" value="1"/>
</dbReference>
<evidence type="ECO:0000313" key="9">
    <source>
        <dbReference type="EMBL" id="GFB32121.1"/>
    </source>
</evidence>
<dbReference type="InterPro" id="IPR050951">
    <property type="entry name" value="Retrovirus_Pol_polyprotein"/>
</dbReference>
<dbReference type="GO" id="GO:0003676">
    <property type="term" value="F:nucleic acid binding"/>
    <property type="evidence" value="ECO:0007669"/>
    <property type="project" value="InterPro"/>
</dbReference>
<dbReference type="GO" id="GO:0004519">
    <property type="term" value="F:endonuclease activity"/>
    <property type="evidence" value="ECO:0007669"/>
    <property type="project" value="UniProtKB-KW"/>
</dbReference>
<evidence type="ECO:0000259" key="7">
    <source>
        <dbReference type="Pfam" id="PF17917"/>
    </source>
</evidence>
<dbReference type="InterPro" id="IPR043128">
    <property type="entry name" value="Rev_trsase/Diguanyl_cyclase"/>
</dbReference>
<feature type="domain" description="Integrase zinc-binding" evidence="8">
    <location>
        <begin position="291"/>
        <end position="332"/>
    </location>
</feature>
<dbReference type="SUPFAM" id="SSF56672">
    <property type="entry name" value="DNA/RNA polymerases"/>
    <property type="match status" value="1"/>
</dbReference>
<protein>
    <submittedName>
        <fullName evidence="9">RNA-directed DNA polymerase</fullName>
    </submittedName>
</protein>
<dbReference type="PANTHER" id="PTHR37984">
    <property type="entry name" value="PROTEIN CBG26694"/>
    <property type="match status" value="1"/>
</dbReference>
<dbReference type="FunFam" id="3.30.70.270:FF:000020">
    <property type="entry name" value="Transposon Tf2-6 polyprotein-like Protein"/>
    <property type="match status" value="1"/>
</dbReference>
<dbReference type="SUPFAM" id="SSF53098">
    <property type="entry name" value="Ribonuclease H-like"/>
    <property type="match status" value="1"/>
</dbReference>
<reference evidence="9" key="1">
    <citation type="journal article" date="2019" name="Sci. Rep.">
        <title>Draft genome of Tanacetum cinerariifolium, the natural source of mosquito coil.</title>
        <authorList>
            <person name="Yamashiro T."/>
            <person name="Shiraishi A."/>
            <person name="Satake H."/>
            <person name="Nakayama K."/>
        </authorList>
    </citation>
    <scope>NUCLEOTIDE SEQUENCE</scope>
</reference>
<evidence type="ECO:0000256" key="1">
    <source>
        <dbReference type="ARBA" id="ARBA00022679"/>
    </source>
</evidence>
<evidence type="ECO:0000256" key="4">
    <source>
        <dbReference type="ARBA" id="ARBA00022759"/>
    </source>
</evidence>
<dbReference type="Pfam" id="PF17917">
    <property type="entry name" value="RT_RNaseH"/>
    <property type="match status" value="1"/>
</dbReference>
<dbReference type="PANTHER" id="PTHR37984:SF5">
    <property type="entry name" value="PROTEIN NYNRIN-LIKE"/>
    <property type="match status" value="1"/>
</dbReference>
<evidence type="ECO:0000256" key="2">
    <source>
        <dbReference type="ARBA" id="ARBA00022695"/>
    </source>
</evidence>
<keyword evidence="3" id="KW-0540">Nuclease</keyword>
<keyword evidence="2" id="KW-0548">Nucleotidyltransferase</keyword>
<evidence type="ECO:0000256" key="6">
    <source>
        <dbReference type="ARBA" id="ARBA00022918"/>
    </source>
</evidence>
<dbReference type="InterPro" id="IPR036397">
    <property type="entry name" value="RNaseH_sf"/>
</dbReference>
<dbReference type="Gene3D" id="3.30.420.10">
    <property type="entry name" value="Ribonuclease H-like superfamily/Ribonuclease H"/>
    <property type="match status" value="1"/>
</dbReference>
<dbReference type="InterPro" id="IPR012337">
    <property type="entry name" value="RNaseH-like_sf"/>
</dbReference>
<dbReference type="CDD" id="cd09274">
    <property type="entry name" value="RNase_HI_RT_Ty3"/>
    <property type="match status" value="1"/>
</dbReference>